<evidence type="ECO:0000256" key="1">
    <source>
        <dbReference type="ARBA" id="ARBA00001974"/>
    </source>
</evidence>
<dbReference type="RefSeq" id="XP_022494976.1">
    <property type="nucleotide sequence ID" value="XM_022649069.1"/>
</dbReference>
<keyword evidence="4" id="KW-1185">Reference proteome</keyword>
<dbReference type="PANTHER" id="PTHR42877">
    <property type="entry name" value="L-ORNITHINE N(5)-MONOOXYGENASE-RELATED"/>
    <property type="match status" value="1"/>
</dbReference>
<evidence type="ECO:0000256" key="2">
    <source>
        <dbReference type="ARBA" id="ARBA00010139"/>
    </source>
</evidence>
<evidence type="ECO:0000313" key="3">
    <source>
        <dbReference type="EMBL" id="OAL23963.1"/>
    </source>
</evidence>
<name>A0A178C4T7_9EURO</name>
<sequence length="232" mass="26393">MRFCRSWLYCTLERDFYGFKINAGKRIRDSLKRTQITYIKRTAPVKYYDVLIPKTEIDCKRKVMDTDYLARLHQDSVELVATDPIQTITETGVKTQSGREIHWDAIMLANGLKTGQILHRLEVYGQGGISLNGYVRGLLQHTFRSLVLKLTTKQWKRHCDGAAQAYHGSCVSSFPNFFIMMGPNTAAGHLSVVFSTECQINFTLHFLRPVLKEEAMATAISVVPNAEKRDNA</sequence>
<reference evidence="3 4" key="1">
    <citation type="submission" date="2016-03" db="EMBL/GenBank/DDBJ databases">
        <title>The draft genome sequence of Fonsecaea nubica causative agent of cutaneous subcutaneous infection in human host.</title>
        <authorList>
            <person name="Costa F."/>
            <person name="Sybren D.H."/>
            <person name="Raittz R.T."/>
            <person name="Weiss V.A."/>
            <person name="Leao A.C."/>
            <person name="Gomes R."/>
            <person name="De Souza E.M."/>
            <person name="Pedrosa F.O."/>
            <person name="Steffens M.B."/>
            <person name="Bombassaro A."/>
            <person name="Tadra-Sfeir M.Z."/>
            <person name="Moreno L.F."/>
            <person name="Najafzadeh M.J."/>
            <person name="Felipe M.S."/>
            <person name="Teixeira M."/>
            <person name="Sun J."/>
            <person name="Xi L."/>
            <person name="Castro M.A."/>
            <person name="Vicente V.A."/>
        </authorList>
    </citation>
    <scope>NUCLEOTIDE SEQUENCE [LARGE SCALE GENOMIC DNA]</scope>
    <source>
        <strain evidence="3 4">CBS 269.64</strain>
    </source>
</reference>
<dbReference type="Proteomes" id="UP000185904">
    <property type="component" value="Unassembled WGS sequence"/>
</dbReference>
<dbReference type="InterPro" id="IPR036188">
    <property type="entry name" value="FAD/NAD-bd_sf"/>
</dbReference>
<gene>
    <name evidence="3" type="ORF">AYO20_10813</name>
</gene>
<dbReference type="InterPro" id="IPR051209">
    <property type="entry name" value="FAD-bind_Monooxygenase_sf"/>
</dbReference>
<protein>
    <submittedName>
        <fullName evidence="3">Uncharacterized protein</fullName>
    </submittedName>
</protein>
<proteinExistence type="inferred from homology"/>
<evidence type="ECO:0000313" key="4">
    <source>
        <dbReference type="Proteomes" id="UP000185904"/>
    </source>
</evidence>
<dbReference type="EMBL" id="LVCJ01000122">
    <property type="protein sequence ID" value="OAL23963.1"/>
    <property type="molecule type" value="Genomic_DNA"/>
</dbReference>
<accession>A0A178C4T7</accession>
<dbReference type="Gene3D" id="3.50.50.60">
    <property type="entry name" value="FAD/NAD(P)-binding domain"/>
    <property type="match status" value="1"/>
</dbReference>
<organism evidence="3 4">
    <name type="scientific">Fonsecaea nubica</name>
    <dbReference type="NCBI Taxonomy" id="856822"/>
    <lineage>
        <taxon>Eukaryota</taxon>
        <taxon>Fungi</taxon>
        <taxon>Dikarya</taxon>
        <taxon>Ascomycota</taxon>
        <taxon>Pezizomycotina</taxon>
        <taxon>Eurotiomycetes</taxon>
        <taxon>Chaetothyriomycetidae</taxon>
        <taxon>Chaetothyriales</taxon>
        <taxon>Herpotrichiellaceae</taxon>
        <taxon>Fonsecaea</taxon>
    </lineage>
</organism>
<dbReference type="AlphaFoldDB" id="A0A178C4T7"/>
<dbReference type="GeneID" id="34594201"/>
<dbReference type="SUPFAM" id="SSF51905">
    <property type="entry name" value="FAD/NAD(P)-binding domain"/>
    <property type="match status" value="1"/>
</dbReference>
<comment type="caution">
    <text evidence="3">The sequence shown here is derived from an EMBL/GenBank/DDBJ whole genome shotgun (WGS) entry which is preliminary data.</text>
</comment>
<comment type="similarity">
    <text evidence="2">Belongs to the FAD-binding monooxygenase family.</text>
</comment>
<comment type="cofactor">
    <cofactor evidence="1">
        <name>FAD</name>
        <dbReference type="ChEBI" id="CHEBI:57692"/>
    </cofactor>
</comment>
<dbReference type="PANTHER" id="PTHR42877:SF5">
    <property type="entry name" value="L-ORNITHINE N(5)-MONOOXYGENASE-RELATED"/>
    <property type="match status" value="1"/>
</dbReference>
<dbReference type="OrthoDB" id="4358937at2759"/>